<dbReference type="GO" id="GO:0004177">
    <property type="term" value="F:aminopeptidase activity"/>
    <property type="evidence" value="ECO:0007669"/>
    <property type="project" value="UniProtKB-KW"/>
</dbReference>
<dbReference type="CDD" id="cd09604">
    <property type="entry name" value="M1_APN_like"/>
    <property type="match status" value="1"/>
</dbReference>
<feature type="signal peptide" evidence="1">
    <location>
        <begin position="1"/>
        <end position="21"/>
    </location>
</feature>
<reference evidence="4" key="1">
    <citation type="journal article" date="2019" name="Int. J. Syst. Evol. Microbiol.">
        <title>The Global Catalogue of Microorganisms (GCM) 10K type strain sequencing project: providing services to taxonomists for standard genome sequencing and annotation.</title>
        <authorList>
            <consortium name="The Broad Institute Genomics Platform"/>
            <consortium name="The Broad Institute Genome Sequencing Center for Infectious Disease"/>
            <person name="Wu L."/>
            <person name="Ma J."/>
        </authorList>
    </citation>
    <scope>NUCLEOTIDE SEQUENCE [LARGE SCALE GENOMIC DNA]</scope>
    <source>
        <strain evidence="4">CCM 8691</strain>
    </source>
</reference>
<keyword evidence="1" id="KW-0732">Signal</keyword>
<proteinExistence type="predicted"/>
<feature type="chain" id="PRO_5046320462" evidence="1">
    <location>
        <begin position="22"/>
        <end position="621"/>
    </location>
</feature>
<gene>
    <name evidence="3" type="ORF">ACFOWA_01145</name>
</gene>
<dbReference type="InterPro" id="IPR014782">
    <property type="entry name" value="Peptidase_M1_dom"/>
</dbReference>
<keyword evidence="4" id="KW-1185">Reference proteome</keyword>
<organism evidence="3 4">
    <name type="scientific">Pedobacter lithocola</name>
    <dbReference type="NCBI Taxonomy" id="1908239"/>
    <lineage>
        <taxon>Bacteria</taxon>
        <taxon>Pseudomonadati</taxon>
        <taxon>Bacteroidota</taxon>
        <taxon>Sphingobacteriia</taxon>
        <taxon>Sphingobacteriales</taxon>
        <taxon>Sphingobacteriaceae</taxon>
        <taxon>Pedobacter</taxon>
    </lineage>
</organism>
<name>A0ABV8P6G0_9SPHI</name>
<keyword evidence="3" id="KW-0645">Protease</keyword>
<comment type="caution">
    <text evidence="3">The sequence shown here is derived from an EMBL/GenBank/DDBJ whole genome shotgun (WGS) entry which is preliminary data.</text>
</comment>
<dbReference type="EMBL" id="JBHSBW010000003">
    <property type="protein sequence ID" value="MFC4209765.1"/>
    <property type="molecule type" value="Genomic_DNA"/>
</dbReference>
<protein>
    <submittedName>
        <fullName evidence="3">M1 family metallopeptidase</fullName>
        <ecNumber evidence="3">3.4.11.-</ecNumber>
    </submittedName>
</protein>
<dbReference type="RefSeq" id="WP_378980998.1">
    <property type="nucleotide sequence ID" value="NZ_JBHSBW010000003.1"/>
</dbReference>
<evidence type="ECO:0000259" key="2">
    <source>
        <dbReference type="Pfam" id="PF01433"/>
    </source>
</evidence>
<dbReference type="Proteomes" id="UP001595789">
    <property type="component" value="Unassembled WGS sequence"/>
</dbReference>
<evidence type="ECO:0000313" key="3">
    <source>
        <dbReference type="EMBL" id="MFC4209765.1"/>
    </source>
</evidence>
<dbReference type="SUPFAM" id="SSF55486">
    <property type="entry name" value="Metalloproteases ('zincins'), catalytic domain"/>
    <property type="match status" value="1"/>
</dbReference>
<dbReference type="Pfam" id="PF01433">
    <property type="entry name" value="Peptidase_M1"/>
    <property type="match status" value="1"/>
</dbReference>
<feature type="domain" description="Peptidase M1 membrane alanine aminopeptidase" evidence="2">
    <location>
        <begin position="372"/>
        <end position="526"/>
    </location>
</feature>
<sequence>MLKKISISAFLLLLVYSTLRSQQLPIATNIKKAYNNATRDNSGAPGKYYWQNKADYTIKVNFDPQSLGLKATVSIDYINNSPDTLKYILFKLYPNLFQKNSPKAIAIAAEDQTDGVKIESISRDGQSPDSTKFTIRGTNMFVRGKTLSPGAKAHFDIAYSYSLNKGSFIRTGQVDKGAFFLSYFFPRVAVYDDIDGWNMYPYTGQVEFYNDYGDFDVHITIPSNYQVWATGDLVNQHEIYQPKFAALIDQAEISDSVINIITPDDIKAGNITRNSKQNTWKFEAHNVTDFAFGISNHYVWKSTSIIVDPATKRRTRVDAVYNPDHKTYEPIIGYARKTVEAISYKFPQVPYPYSHETIFDGPDEMEFPMMVDNNPFEHSKDAIQLTVHEIFHTIFPFYVGVNETKYAFMDEGWATMAEFYMHPMVDSTVAVDYDMTDINNNSGIEADVPVMTLTPQLAGAARFMDKNQKPALAYLYVKEMLGDELFLKTMHYYINNWKGKHPTPYDFFNSINTGSGVNLNWFWKNWFFNKGVPDLAIGTVTHAAKNYTVVINNLGTEAVPVHLTVFYIDGSTLTLSKTIACWATGAKSVALKFSAKKPVKHMALGTVYDADIDKSNNTWKP</sequence>
<dbReference type="InterPro" id="IPR027268">
    <property type="entry name" value="Peptidase_M4/M1_CTD_sf"/>
</dbReference>
<keyword evidence="3" id="KW-0378">Hydrolase</keyword>
<evidence type="ECO:0000313" key="4">
    <source>
        <dbReference type="Proteomes" id="UP001595789"/>
    </source>
</evidence>
<dbReference type="EC" id="3.4.11.-" evidence="3"/>
<dbReference type="Gene3D" id="1.10.390.10">
    <property type="entry name" value="Neutral Protease Domain 2"/>
    <property type="match status" value="1"/>
</dbReference>
<evidence type="ECO:0000256" key="1">
    <source>
        <dbReference type="SAM" id="SignalP"/>
    </source>
</evidence>
<accession>A0ABV8P6G0</accession>
<keyword evidence="3" id="KW-0031">Aminopeptidase</keyword>